<sequence length="334" mass="34612">MPTVVLAGLAAVGVGVWPALASDGGPDLPDVSAEDLLVRMAESDAEQLSGTVRVQTDLGLPEWGGMLDGVLDGLDGPAGRLAGLATGDGTLQVAMDGPERQRVSLVDGSEELTVIHDGDRLWLYDSEEGTVYRSELPEEAAEGEASPEAPGDLTPREAAQRLLDAAGEHADISVDGTARVAGRSAYQLVVRPAGEDAPLERLRISVDGETGVPLALTADGPGGRSVDVAFTQIDYAKPAGAVFDFTPPSGAEVRDLDPQALLGGLLPEGVELPGGEGTDETWLPDPEEFEGLDELEGDMLEGLERLEDVPELQGLAEHLTGLLDEAAAASGDRA</sequence>
<reference evidence="3 4" key="1">
    <citation type="journal article" date="2014" name="Int. J. Syst. Evol. Microbiol.">
        <title>Streptomyces hoynatensis sp. nov., isolated from deep marine sediment.</title>
        <authorList>
            <person name="Veyisoglu A."/>
            <person name="Sahin N."/>
        </authorList>
    </citation>
    <scope>NUCLEOTIDE SEQUENCE [LARGE SCALE GENOMIC DNA]</scope>
    <source>
        <strain evidence="3 4">KCTC 29097</strain>
    </source>
</reference>
<evidence type="ECO:0000313" key="4">
    <source>
        <dbReference type="Proteomes" id="UP000272474"/>
    </source>
</evidence>
<dbReference type="Proteomes" id="UP000272474">
    <property type="component" value="Unassembled WGS sequence"/>
</dbReference>
<evidence type="ECO:0000313" key="3">
    <source>
        <dbReference type="EMBL" id="RKN39219.1"/>
    </source>
</evidence>
<evidence type="ECO:0000256" key="1">
    <source>
        <dbReference type="SAM" id="MobiDB-lite"/>
    </source>
</evidence>
<comment type="caution">
    <text evidence="3">The sequence shown here is derived from an EMBL/GenBank/DDBJ whole genome shotgun (WGS) entry which is preliminary data.</text>
</comment>
<dbReference type="InterPro" id="IPR029046">
    <property type="entry name" value="LolA/LolB/LppX"/>
</dbReference>
<keyword evidence="4" id="KW-1185">Reference proteome</keyword>
<feature type="region of interest" description="Disordered" evidence="1">
    <location>
        <begin position="134"/>
        <end position="153"/>
    </location>
</feature>
<keyword evidence="2" id="KW-0732">Signal</keyword>
<accession>A0A3A9YTX6</accession>
<name>A0A3A9YTX6_9ACTN</name>
<dbReference type="AlphaFoldDB" id="A0A3A9YTX6"/>
<dbReference type="EMBL" id="RBAL01000014">
    <property type="protein sequence ID" value="RKN39219.1"/>
    <property type="molecule type" value="Genomic_DNA"/>
</dbReference>
<evidence type="ECO:0000256" key="2">
    <source>
        <dbReference type="SAM" id="SignalP"/>
    </source>
</evidence>
<organism evidence="3 4">
    <name type="scientific">Streptomyces hoynatensis</name>
    <dbReference type="NCBI Taxonomy" id="1141874"/>
    <lineage>
        <taxon>Bacteria</taxon>
        <taxon>Bacillati</taxon>
        <taxon>Actinomycetota</taxon>
        <taxon>Actinomycetes</taxon>
        <taxon>Kitasatosporales</taxon>
        <taxon>Streptomycetaceae</taxon>
        <taxon>Streptomyces</taxon>
    </lineage>
</organism>
<proteinExistence type="predicted"/>
<protein>
    <submittedName>
        <fullName evidence="3">DUF2092 domain-containing protein</fullName>
    </submittedName>
</protein>
<gene>
    <name evidence="3" type="ORF">D7294_21835</name>
</gene>
<feature type="signal peptide" evidence="2">
    <location>
        <begin position="1"/>
        <end position="21"/>
    </location>
</feature>
<dbReference type="PANTHER" id="PTHR37507">
    <property type="entry name" value="SPORULATION PROTEIN YDCC"/>
    <property type="match status" value="1"/>
</dbReference>
<dbReference type="SUPFAM" id="SSF89392">
    <property type="entry name" value="Prokaryotic lipoproteins and lipoprotein localization factors"/>
    <property type="match status" value="1"/>
</dbReference>
<dbReference type="Gene3D" id="2.50.20.10">
    <property type="entry name" value="Lipoprotein localisation LolA/LolB/LppX"/>
    <property type="match status" value="1"/>
</dbReference>
<feature type="chain" id="PRO_5017394604" evidence="2">
    <location>
        <begin position="22"/>
        <end position="334"/>
    </location>
</feature>
<dbReference type="PANTHER" id="PTHR37507:SF2">
    <property type="entry name" value="SPORULATION PROTEIN YDCC"/>
    <property type="match status" value="1"/>
</dbReference>
<dbReference type="InterPro" id="IPR052944">
    <property type="entry name" value="Sporulation_related"/>
</dbReference>